<reference evidence="1 2" key="1">
    <citation type="journal article" date="2014" name="Am. J. Bot.">
        <title>Genome assembly and annotation for red clover (Trifolium pratense; Fabaceae).</title>
        <authorList>
            <person name="Istvanek J."/>
            <person name="Jaros M."/>
            <person name="Krenek A."/>
            <person name="Repkova J."/>
        </authorList>
    </citation>
    <scope>NUCLEOTIDE SEQUENCE [LARGE SCALE GENOMIC DNA]</scope>
    <source>
        <strain evidence="2">cv. Tatra</strain>
        <tissue evidence="1">Young leaves</tissue>
    </source>
</reference>
<organism evidence="1 2">
    <name type="scientific">Trifolium pratense</name>
    <name type="common">Red clover</name>
    <dbReference type="NCBI Taxonomy" id="57577"/>
    <lineage>
        <taxon>Eukaryota</taxon>
        <taxon>Viridiplantae</taxon>
        <taxon>Streptophyta</taxon>
        <taxon>Embryophyta</taxon>
        <taxon>Tracheophyta</taxon>
        <taxon>Spermatophyta</taxon>
        <taxon>Magnoliopsida</taxon>
        <taxon>eudicotyledons</taxon>
        <taxon>Gunneridae</taxon>
        <taxon>Pentapetalae</taxon>
        <taxon>rosids</taxon>
        <taxon>fabids</taxon>
        <taxon>Fabales</taxon>
        <taxon>Fabaceae</taxon>
        <taxon>Papilionoideae</taxon>
        <taxon>50 kb inversion clade</taxon>
        <taxon>NPAAA clade</taxon>
        <taxon>Hologalegina</taxon>
        <taxon>IRL clade</taxon>
        <taxon>Trifolieae</taxon>
        <taxon>Trifolium</taxon>
    </lineage>
</organism>
<comment type="caution">
    <text evidence="1">The sequence shown here is derived from an EMBL/GenBank/DDBJ whole genome shotgun (WGS) entry which is preliminary data.</text>
</comment>
<reference evidence="1 2" key="2">
    <citation type="journal article" date="2017" name="Front. Plant Sci.">
        <title>Gene Classification and Mining of Molecular Markers Useful in Red Clover (Trifolium pratense) Breeding.</title>
        <authorList>
            <person name="Istvanek J."/>
            <person name="Dluhosova J."/>
            <person name="Dluhos P."/>
            <person name="Patkova L."/>
            <person name="Nedelnik J."/>
            <person name="Repkova J."/>
        </authorList>
    </citation>
    <scope>NUCLEOTIDE SEQUENCE [LARGE SCALE GENOMIC DNA]</scope>
    <source>
        <strain evidence="2">cv. Tatra</strain>
        <tissue evidence="1">Young leaves</tissue>
    </source>
</reference>
<dbReference type="EMBL" id="ASHM01081646">
    <property type="protein sequence ID" value="PNX59908.1"/>
    <property type="molecule type" value="Genomic_DNA"/>
</dbReference>
<proteinExistence type="predicted"/>
<name>A0A2K3K0V6_TRIPR</name>
<protein>
    <submittedName>
        <fullName evidence="1">Uncharacterized protein</fullName>
    </submittedName>
</protein>
<dbReference type="AlphaFoldDB" id="A0A2K3K0V6"/>
<evidence type="ECO:0000313" key="2">
    <source>
        <dbReference type="Proteomes" id="UP000236291"/>
    </source>
</evidence>
<dbReference type="Proteomes" id="UP000236291">
    <property type="component" value="Unassembled WGS sequence"/>
</dbReference>
<gene>
    <name evidence="1" type="ORF">L195_g051657</name>
</gene>
<feature type="non-terminal residue" evidence="1">
    <location>
        <position position="25"/>
    </location>
</feature>
<accession>A0A2K3K0V6</accession>
<sequence>MANHTSGYICYGSESYIETDMQRNT</sequence>
<evidence type="ECO:0000313" key="1">
    <source>
        <dbReference type="EMBL" id="PNX59908.1"/>
    </source>
</evidence>